<protein>
    <submittedName>
        <fullName evidence="1">ParB-like protein</fullName>
    </submittedName>
</protein>
<evidence type="ECO:0000313" key="1">
    <source>
        <dbReference type="EMBL" id="DAE22572.1"/>
    </source>
</evidence>
<accession>A0A8S5QV95</accession>
<dbReference type="SUPFAM" id="SSF110849">
    <property type="entry name" value="ParB/Sulfiredoxin"/>
    <property type="match status" value="1"/>
</dbReference>
<reference evidence="1" key="1">
    <citation type="journal article" date="2021" name="Proc. Natl. Acad. Sci. U.S.A.">
        <title>A Catalog of Tens of Thousands of Viruses from Human Metagenomes Reveals Hidden Associations with Chronic Diseases.</title>
        <authorList>
            <person name="Tisza M.J."/>
            <person name="Buck C.B."/>
        </authorList>
    </citation>
    <scope>NUCLEOTIDE SEQUENCE</scope>
    <source>
        <strain evidence="1">Ct5co22</strain>
    </source>
</reference>
<dbReference type="EMBL" id="BK015735">
    <property type="protein sequence ID" value="DAE22572.1"/>
    <property type="molecule type" value="Genomic_DNA"/>
</dbReference>
<proteinExistence type="predicted"/>
<dbReference type="Gene3D" id="3.90.1530.10">
    <property type="entry name" value="Conserved hypothetical protein from pyrococcus furiosus pfu- 392566-001, ParB domain"/>
    <property type="match status" value="1"/>
</dbReference>
<sequence length="305" mass="34574">MTRELTIDPEFRDKIPPLSEDEFQKLEQNILEDGEVREPLVVWHNTIIDGHHRWKIIQKHNLTNYKVKQMDFPDKWAAIVWMCRNQLGRRNITDEQRTYLIGEAYRAQKMTQGTNNQYVQEKSEKPQNGVFQKDNRTAKIIAKEFGVGGSTVDRASQFVESLDAAETVSAGFKEAVLTGTVKAPKNVIQEIRNIPEAQRPAAVEAIKTGQVEMAKAIIRESKPEPPKKEAPPPPPFTAKQLGELVEAAGSSLDFALKQHLVLVHRDLLDSAEGRDEVKSALNDVMGIVQKYIEMIRRIEEIGEEN</sequence>
<name>A0A8S5QV95_9CAUD</name>
<organism evidence="1">
    <name type="scientific">Siphoviridae sp. ct5co22</name>
    <dbReference type="NCBI Taxonomy" id="2826294"/>
    <lineage>
        <taxon>Viruses</taxon>
        <taxon>Duplodnaviria</taxon>
        <taxon>Heunggongvirae</taxon>
        <taxon>Uroviricota</taxon>
        <taxon>Caudoviricetes</taxon>
    </lineage>
</organism>
<dbReference type="InterPro" id="IPR036086">
    <property type="entry name" value="ParB/Sulfiredoxin_sf"/>
</dbReference>